<evidence type="ECO:0000313" key="2">
    <source>
        <dbReference type="Proteomes" id="UP000649617"/>
    </source>
</evidence>
<reference evidence="1" key="1">
    <citation type="submission" date="2021-02" db="EMBL/GenBank/DDBJ databases">
        <authorList>
            <person name="Dougan E. K."/>
            <person name="Rhodes N."/>
            <person name="Thang M."/>
            <person name="Chan C."/>
        </authorList>
    </citation>
    <scope>NUCLEOTIDE SEQUENCE</scope>
</reference>
<organism evidence="1 2">
    <name type="scientific">Symbiodinium pilosum</name>
    <name type="common">Dinoflagellate</name>
    <dbReference type="NCBI Taxonomy" id="2952"/>
    <lineage>
        <taxon>Eukaryota</taxon>
        <taxon>Sar</taxon>
        <taxon>Alveolata</taxon>
        <taxon>Dinophyceae</taxon>
        <taxon>Suessiales</taxon>
        <taxon>Symbiodiniaceae</taxon>
        <taxon>Symbiodinium</taxon>
    </lineage>
</organism>
<proteinExistence type="predicted"/>
<keyword evidence="2" id="KW-1185">Reference proteome</keyword>
<protein>
    <submittedName>
        <fullName evidence="1">Uncharacterized protein</fullName>
    </submittedName>
</protein>
<dbReference type="Proteomes" id="UP000649617">
    <property type="component" value="Unassembled WGS sequence"/>
</dbReference>
<accession>A0A812SG33</accession>
<name>A0A812SG33_SYMPI</name>
<dbReference type="OrthoDB" id="442011at2759"/>
<comment type="caution">
    <text evidence="1">The sequence shown here is derived from an EMBL/GenBank/DDBJ whole genome shotgun (WGS) entry which is preliminary data.</text>
</comment>
<dbReference type="AlphaFoldDB" id="A0A812SG33"/>
<feature type="non-terminal residue" evidence="1">
    <location>
        <position position="418"/>
    </location>
</feature>
<dbReference type="EMBL" id="CAJNIZ010025343">
    <property type="protein sequence ID" value="CAE7483193.1"/>
    <property type="molecule type" value="Genomic_DNA"/>
</dbReference>
<sequence>VPCTDIIENAKVSSSTDAAIQKLGKLSKKHSETGVHKVLNENGCNVDVPVQYVDLPSQKRFPYVLMSDWVKYLAASDRLHYLIGTKNELERRQLCLEFWRRFELVRPQHPVFAMARAGQVELANTWPLLHHGDEGMEGREESWPWEQFSTRPKWLETVGVEPGFQCVGPLLAILHDDPTLFYQSDLWHSFHLGCGKSFAASAIVILLDKMEHFRSMDDRLQVLTSDYKSFCKRTRKYAYITVINRDLLGWEHFGDMPQGHWHKGFVTTRLLEWLEDYMDQKHKNDQVLTMAAANACLRGLYMSGVWLRSREGHALALNGIRFLAGYGRLAKMAFSAGIRRFVLLPKHHFFHHIMVDMMGSSNNWVLNPLIHSVQLQEDFIGKPSRVSRRVSAKVHALRTLQRVLFAMFAEFKRQEKPR</sequence>
<gene>
    <name evidence="1" type="ORF">SPIL2461_LOCUS12357</name>
</gene>
<evidence type="ECO:0000313" key="1">
    <source>
        <dbReference type="EMBL" id="CAE7483193.1"/>
    </source>
</evidence>